<dbReference type="PANTHER" id="PTHR12053">
    <property type="entry name" value="PROTEASE FAMILY M28 PLASMA GLUTAMATE CARBOXYPEPTIDASE-RELATED"/>
    <property type="match status" value="1"/>
</dbReference>
<dbReference type="Proteomes" id="UP000245591">
    <property type="component" value="Unassembled WGS sequence"/>
</dbReference>
<evidence type="ECO:0000256" key="18">
    <source>
        <dbReference type="ARBA" id="ARBA00025833"/>
    </source>
</evidence>
<evidence type="ECO:0000256" key="7">
    <source>
        <dbReference type="ARBA" id="ARBA00022670"/>
    </source>
</evidence>
<evidence type="ECO:0000313" key="22">
    <source>
        <dbReference type="Proteomes" id="UP000245591"/>
    </source>
</evidence>
<evidence type="ECO:0000256" key="19">
    <source>
        <dbReference type="RuleBase" id="RU361240"/>
    </source>
</evidence>
<gene>
    <name evidence="21" type="ORF">BB558_000407</name>
</gene>
<dbReference type="GO" id="GO:0070573">
    <property type="term" value="F:metallodipeptidase activity"/>
    <property type="evidence" value="ECO:0007669"/>
    <property type="project" value="InterPro"/>
</dbReference>
<keyword evidence="5" id="KW-0964">Secreted</keyword>
<evidence type="ECO:0000256" key="12">
    <source>
        <dbReference type="ARBA" id="ARBA00022833"/>
    </source>
</evidence>
<evidence type="ECO:0000256" key="3">
    <source>
        <dbReference type="ARBA" id="ARBA00004555"/>
    </source>
</evidence>
<evidence type="ECO:0000256" key="4">
    <source>
        <dbReference type="ARBA" id="ARBA00004613"/>
    </source>
</evidence>
<sequence>MKCVKLSISLFGLLSFVSADAYTERLKTSTIGAINQISKMGEDTTDTSVWDSLAEMTDLYGHRMTGHVQYDRSADWVVRDASMNKNFVVMREPATVNVWKRNTESATLYIPTRSPPEVNLPMLGLGQSIGTGPKGIEADVIPVKTFEDLDKLGNKTVAGKLVLLCDDWINYSSNSKYRTMGAQNAEKYGAVGVLVQSITGYSLVTPHTGVMNPSKIPGAAISVEDSKLIQRMYARYNAVQKDPKIPNSKEFVMPRVKLVMNAENFENSTISDNIVIDLKGSENPEEIVVISGHFDSWDVGVGAMDDGGGAFTSYGALKIISKLTTRPKRTIRVVMWNNEEYLSRGAKAYFEAHKNEVNKHVFAMESDSGNFEPWGMSVMADNATVAKLDAYGKAFFPKFGGGITQVKTSPNVDITPLCNAGVPCGGFNSLDKYTQMAPYEVTGREGYFRFHHTDADRMEVLDRHQLRRNAVSMATWAYLLADD</sequence>
<keyword evidence="9 19" id="KW-0732">Signal</keyword>
<evidence type="ECO:0000256" key="16">
    <source>
        <dbReference type="ARBA" id="ARBA00023180"/>
    </source>
</evidence>
<feature type="domain" description="Peptidase M28" evidence="20">
    <location>
        <begin position="273"/>
        <end position="474"/>
    </location>
</feature>
<evidence type="ECO:0000259" key="20">
    <source>
        <dbReference type="Pfam" id="PF04389"/>
    </source>
</evidence>
<evidence type="ECO:0000256" key="9">
    <source>
        <dbReference type="ARBA" id="ARBA00022729"/>
    </source>
</evidence>
<feature type="signal peptide" evidence="19">
    <location>
        <begin position="1"/>
        <end position="19"/>
    </location>
</feature>
<keyword evidence="13" id="KW-0333">Golgi apparatus</keyword>
<dbReference type="PANTHER" id="PTHR12053:SF3">
    <property type="entry name" value="CARBOXYPEPTIDASE Q"/>
    <property type="match status" value="1"/>
</dbReference>
<keyword evidence="12 19" id="KW-0862">Zinc</keyword>
<proteinExistence type="inferred from homology"/>
<evidence type="ECO:0000256" key="11">
    <source>
        <dbReference type="ARBA" id="ARBA00022824"/>
    </source>
</evidence>
<evidence type="ECO:0000256" key="15">
    <source>
        <dbReference type="ARBA" id="ARBA00023145"/>
    </source>
</evidence>
<comment type="subunit">
    <text evidence="18">Homodimer. The monomeric form is inactive while the homodimer is active.</text>
</comment>
<dbReference type="Gene3D" id="3.40.630.10">
    <property type="entry name" value="Zn peptidases"/>
    <property type="match status" value="1"/>
</dbReference>
<dbReference type="GO" id="GO:0043171">
    <property type="term" value="P:peptide catabolic process"/>
    <property type="evidence" value="ECO:0007669"/>
    <property type="project" value="TreeGrafter"/>
</dbReference>
<protein>
    <recommendedName>
        <fullName evidence="19">Peptide hydrolase</fullName>
        <ecNumber evidence="19">3.4.-.-</ecNumber>
    </recommendedName>
</protein>
<dbReference type="AlphaFoldDB" id="A0A2U1JEG3"/>
<dbReference type="SUPFAM" id="SSF53187">
    <property type="entry name" value="Zn-dependent exopeptidases"/>
    <property type="match status" value="1"/>
</dbReference>
<name>A0A2U1JEG3_SMIAN</name>
<evidence type="ECO:0000256" key="10">
    <source>
        <dbReference type="ARBA" id="ARBA00022801"/>
    </source>
</evidence>
<evidence type="ECO:0000256" key="14">
    <source>
        <dbReference type="ARBA" id="ARBA00023049"/>
    </source>
</evidence>
<dbReference type="Pfam" id="PF04389">
    <property type="entry name" value="Peptidase_M28"/>
    <property type="match status" value="1"/>
</dbReference>
<evidence type="ECO:0000313" key="21">
    <source>
        <dbReference type="EMBL" id="PWA03425.1"/>
    </source>
</evidence>
<dbReference type="GO" id="GO:0046872">
    <property type="term" value="F:metal ion binding"/>
    <property type="evidence" value="ECO:0007669"/>
    <property type="project" value="UniProtKB-KW"/>
</dbReference>
<evidence type="ECO:0000256" key="17">
    <source>
        <dbReference type="ARBA" id="ARBA00023228"/>
    </source>
</evidence>
<comment type="caution">
    <text evidence="21">The sequence shown here is derived from an EMBL/GenBank/DDBJ whole genome shotgun (WGS) entry which is preliminary data.</text>
</comment>
<dbReference type="EMBL" id="MBFU01000017">
    <property type="protein sequence ID" value="PWA03425.1"/>
    <property type="molecule type" value="Genomic_DNA"/>
</dbReference>
<evidence type="ECO:0000256" key="1">
    <source>
        <dbReference type="ARBA" id="ARBA00004240"/>
    </source>
</evidence>
<dbReference type="GO" id="GO:0006508">
    <property type="term" value="P:proteolysis"/>
    <property type="evidence" value="ECO:0007669"/>
    <property type="project" value="UniProtKB-KW"/>
</dbReference>
<keyword evidence="14" id="KW-0482">Metalloprotease</keyword>
<keyword evidence="10 19" id="KW-0378">Hydrolase</keyword>
<dbReference type="GO" id="GO:0004180">
    <property type="term" value="F:carboxypeptidase activity"/>
    <property type="evidence" value="ECO:0007669"/>
    <property type="project" value="UniProtKB-KW"/>
</dbReference>
<feature type="chain" id="PRO_5015374419" description="Peptide hydrolase" evidence="19">
    <location>
        <begin position="20"/>
        <end position="483"/>
    </location>
</feature>
<keyword evidence="6" id="KW-0121">Carboxypeptidase</keyword>
<keyword evidence="17" id="KW-0458">Lysosome</keyword>
<evidence type="ECO:0000256" key="13">
    <source>
        <dbReference type="ARBA" id="ARBA00023034"/>
    </source>
</evidence>
<dbReference type="GO" id="GO:0005615">
    <property type="term" value="C:extracellular space"/>
    <property type="evidence" value="ECO:0007669"/>
    <property type="project" value="TreeGrafter"/>
</dbReference>
<dbReference type="InterPro" id="IPR007484">
    <property type="entry name" value="Peptidase_M28"/>
</dbReference>
<keyword evidence="11" id="KW-0256">Endoplasmic reticulum</keyword>
<reference evidence="21 22" key="1">
    <citation type="journal article" date="2018" name="MBio">
        <title>Comparative Genomics Reveals the Core Gene Toolbox for the Fungus-Insect Symbiosis.</title>
        <authorList>
            <person name="Wang Y."/>
            <person name="Stata M."/>
            <person name="Wang W."/>
            <person name="Stajich J.E."/>
            <person name="White M.M."/>
            <person name="Moncalvo J.M."/>
        </authorList>
    </citation>
    <scope>NUCLEOTIDE SEQUENCE [LARGE SCALE GENOMIC DNA]</scope>
    <source>
        <strain evidence="21 22">AUS-126-30</strain>
    </source>
</reference>
<comment type="subcellular location">
    <subcellularLocation>
        <location evidence="1">Endoplasmic reticulum</location>
    </subcellularLocation>
    <subcellularLocation>
        <location evidence="3">Golgi apparatus</location>
    </subcellularLocation>
    <subcellularLocation>
        <location evidence="2">Lysosome</location>
    </subcellularLocation>
    <subcellularLocation>
        <location evidence="4">Secreted</location>
    </subcellularLocation>
</comment>
<keyword evidence="15" id="KW-0865">Zymogen</keyword>
<evidence type="ECO:0000256" key="6">
    <source>
        <dbReference type="ARBA" id="ARBA00022645"/>
    </source>
</evidence>
<dbReference type="EC" id="3.4.-.-" evidence="19"/>
<evidence type="ECO:0000256" key="8">
    <source>
        <dbReference type="ARBA" id="ARBA00022723"/>
    </source>
</evidence>
<keyword evidence="22" id="KW-1185">Reference proteome</keyword>
<comment type="similarity">
    <text evidence="19">Belongs to the peptidase M28 family.</text>
</comment>
<organism evidence="21 22">
    <name type="scientific">Smittium angustum</name>
    <dbReference type="NCBI Taxonomy" id="133377"/>
    <lineage>
        <taxon>Eukaryota</taxon>
        <taxon>Fungi</taxon>
        <taxon>Fungi incertae sedis</taxon>
        <taxon>Zoopagomycota</taxon>
        <taxon>Kickxellomycotina</taxon>
        <taxon>Harpellomycetes</taxon>
        <taxon>Harpellales</taxon>
        <taxon>Legeriomycetaceae</taxon>
        <taxon>Smittium</taxon>
    </lineage>
</organism>
<dbReference type="InterPro" id="IPR039866">
    <property type="entry name" value="CPQ"/>
</dbReference>
<keyword evidence="7 19" id="KW-0645">Protease</keyword>
<dbReference type="GO" id="GO:0005794">
    <property type="term" value="C:Golgi apparatus"/>
    <property type="evidence" value="ECO:0007669"/>
    <property type="project" value="UniProtKB-SubCell"/>
</dbReference>
<keyword evidence="16" id="KW-0325">Glycoprotein</keyword>
<keyword evidence="8 19" id="KW-0479">Metal-binding</keyword>
<evidence type="ECO:0000256" key="5">
    <source>
        <dbReference type="ARBA" id="ARBA00022525"/>
    </source>
</evidence>
<dbReference type="Gene3D" id="3.50.30.30">
    <property type="match status" value="1"/>
</dbReference>
<accession>A0A2U1JEG3</accession>
<dbReference type="GO" id="GO:0005783">
    <property type="term" value="C:endoplasmic reticulum"/>
    <property type="evidence" value="ECO:0007669"/>
    <property type="project" value="UniProtKB-SubCell"/>
</dbReference>
<evidence type="ECO:0000256" key="2">
    <source>
        <dbReference type="ARBA" id="ARBA00004371"/>
    </source>
</evidence>